<dbReference type="AlphaFoldDB" id="A0A0F6MT20"/>
<dbReference type="Proteomes" id="UP000011701">
    <property type="component" value="Chromosome"/>
</dbReference>
<dbReference type="PATRIC" id="fig|999434.4.peg.132"/>
<name>A0A0F6MT20_TREDN</name>
<evidence type="ECO:0000313" key="1">
    <source>
        <dbReference type="EMBL" id="EMB24896.1"/>
    </source>
</evidence>
<evidence type="ECO:0008006" key="2">
    <source>
        <dbReference type="Google" id="ProtNLM"/>
    </source>
</evidence>
<protein>
    <recommendedName>
        <fullName evidence="2">Outer membrane protein beta-barrel domain-containing protein</fullName>
    </recommendedName>
</protein>
<dbReference type="EMBL" id="AGDY01000001">
    <property type="protein sequence ID" value="EMB24896.1"/>
    <property type="molecule type" value="Genomic_DNA"/>
</dbReference>
<dbReference type="HOGENOM" id="CLU_1098116_0_0_12"/>
<proteinExistence type="predicted"/>
<organism evidence="1">
    <name type="scientific">Treponema denticola OTK</name>
    <dbReference type="NCBI Taxonomy" id="999434"/>
    <lineage>
        <taxon>Bacteria</taxon>
        <taxon>Pseudomonadati</taxon>
        <taxon>Spirochaetota</taxon>
        <taxon>Spirochaetia</taxon>
        <taxon>Spirochaetales</taxon>
        <taxon>Treponemataceae</taxon>
        <taxon>Treponema</taxon>
    </lineage>
</organism>
<reference evidence="1" key="1">
    <citation type="submission" date="2012-01" db="EMBL/GenBank/DDBJ databases">
        <title>The Genome Sequence of Treponema denticola OTK.</title>
        <authorList>
            <consortium name="The Broad Institute Genome Sequencing Platform"/>
            <person name="Earl A."/>
            <person name="Ward D."/>
            <person name="Feldgarden M."/>
            <person name="Gevers D."/>
            <person name="Blanton J.M."/>
            <person name="Fenno C.J."/>
            <person name="Baranova O.V."/>
            <person name="Mathney J."/>
            <person name="Dewhirst F.E."/>
            <person name="Izard J."/>
            <person name="Young S.K."/>
            <person name="Zeng Q."/>
            <person name="Gargeya S."/>
            <person name="Fitzgerald M."/>
            <person name="Haas B."/>
            <person name="Abouelleil A."/>
            <person name="Alvarado L."/>
            <person name="Arachchi H.M."/>
            <person name="Berlin A."/>
            <person name="Chapman S.B."/>
            <person name="Gearin G."/>
            <person name="Goldberg J."/>
            <person name="Griggs A."/>
            <person name="Gujja S."/>
            <person name="Hansen M."/>
            <person name="Heiman D."/>
            <person name="Howarth C."/>
            <person name="Larimer J."/>
            <person name="Lui A."/>
            <person name="MacDonald P.J.P."/>
            <person name="McCowen C."/>
            <person name="Montmayeur A."/>
            <person name="Murphy C."/>
            <person name="Neiman D."/>
            <person name="Pearson M."/>
            <person name="Priest M."/>
            <person name="Roberts A."/>
            <person name="Saif S."/>
            <person name="Shea T."/>
            <person name="Sisk P."/>
            <person name="Stolte C."/>
            <person name="Sykes S."/>
            <person name="Wortman J."/>
            <person name="Nusbaum C."/>
            <person name="Birren B."/>
        </authorList>
    </citation>
    <scope>NUCLEOTIDE SEQUENCE [LARGE SCALE GENOMIC DNA]</scope>
    <source>
        <strain evidence="1">OTK</strain>
    </source>
</reference>
<comment type="caution">
    <text evidence="1">The sequence shown here is derived from an EMBL/GenBank/DDBJ whole genome shotgun (WGS) entry which is preliminary data.</text>
</comment>
<sequence>MLKSGNMRAFFVTIFIVLSFALFSEADVKNMHEFSYGIEADLSRKGSLEAFSYVMNYGFFIPKLSSGLGVKTGSDSISGTLYGKYSPLKLKYFSLGVHAIYNLNLFTGYCIENNFLLGANLSAGKLDKVLFSFDISYLLKLTDFYKLPIIPLIKDNTLALSLKLESLIKDKFLLRFKIASYSMHNYPLFFTPIFSLETAWILSSEIRLNNFFSVKYSDMFTLTSYHSNMMMGISLVFKILPRKA</sequence>
<accession>A0A0F6MT20</accession>
<gene>
    <name evidence="1" type="ORF">HMPREF9723_00127</name>
</gene>